<feature type="transmembrane region" description="Helical" evidence="5">
    <location>
        <begin position="20"/>
        <end position="38"/>
    </location>
</feature>
<dbReference type="AlphaFoldDB" id="A0A0F4GA14"/>
<reference evidence="7 8" key="1">
    <citation type="submission" date="2015-03" db="EMBL/GenBank/DDBJ databases">
        <title>RNA-seq based gene annotation and comparative genomics of four Zymoseptoria species reveal species-specific pathogenicity related genes and transposable element activity.</title>
        <authorList>
            <person name="Grandaubert J."/>
            <person name="Bhattacharyya A."/>
            <person name="Stukenbrock E.H."/>
        </authorList>
    </citation>
    <scope>NUCLEOTIDE SEQUENCE [LARGE SCALE GENOMIC DNA]</scope>
    <source>
        <strain evidence="7 8">Zb18110</strain>
    </source>
</reference>
<feature type="transmembrane region" description="Helical" evidence="5">
    <location>
        <begin position="93"/>
        <end position="117"/>
    </location>
</feature>
<evidence type="ECO:0000256" key="2">
    <source>
        <dbReference type="ARBA" id="ARBA00022692"/>
    </source>
</evidence>
<keyword evidence="4 5" id="KW-0472">Membrane</keyword>
<comment type="caution">
    <text evidence="7">The sequence shown here is derived from an EMBL/GenBank/DDBJ whole genome shotgun (WGS) entry which is preliminary data.</text>
</comment>
<sequence length="165" mass="17926">MAPIPSASRKLEFTQRALQIISAMIIIGIVAHGLAAPSDEVLVHTPSGGYHAYESDPAIWGFFLFFVAIWTIPEVIVLLVANGVSAHKRWLGYVCAGLEAITVLAWFVGFIMVLVSIGSHRGPLTEKRYGSVVAEATFGGIGWSLYMLTAYVTVTSVFDLRRGKK</sequence>
<dbReference type="EMBL" id="LAFY01004170">
    <property type="protein sequence ID" value="KJX94184.1"/>
    <property type="molecule type" value="Genomic_DNA"/>
</dbReference>
<evidence type="ECO:0000313" key="8">
    <source>
        <dbReference type="Proteomes" id="UP000033647"/>
    </source>
</evidence>
<evidence type="ECO:0000256" key="5">
    <source>
        <dbReference type="SAM" id="Phobius"/>
    </source>
</evidence>
<feature type="transmembrane region" description="Helical" evidence="5">
    <location>
        <begin position="58"/>
        <end position="81"/>
    </location>
</feature>
<dbReference type="OrthoDB" id="2117453at2759"/>
<comment type="subcellular location">
    <subcellularLocation>
        <location evidence="1">Membrane</location>
        <topology evidence="1">Multi-pass membrane protein</topology>
    </subcellularLocation>
</comment>
<evidence type="ECO:0000259" key="6">
    <source>
        <dbReference type="Pfam" id="PF01284"/>
    </source>
</evidence>
<proteinExistence type="predicted"/>
<dbReference type="Pfam" id="PF01284">
    <property type="entry name" value="MARVEL"/>
    <property type="match status" value="1"/>
</dbReference>
<dbReference type="InterPro" id="IPR008253">
    <property type="entry name" value="Marvel"/>
</dbReference>
<dbReference type="GO" id="GO:0016020">
    <property type="term" value="C:membrane"/>
    <property type="evidence" value="ECO:0007669"/>
    <property type="project" value="UniProtKB-SubCell"/>
</dbReference>
<name>A0A0F4GA14_9PEZI</name>
<evidence type="ECO:0000256" key="4">
    <source>
        <dbReference type="ARBA" id="ARBA00023136"/>
    </source>
</evidence>
<keyword evidence="8" id="KW-1185">Reference proteome</keyword>
<evidence type="ECO:0000256" key="3">
    <source>
        <dbReference type="ARBA" id="ARBA00022989"/>
    </source>
</evidence>
<organism evidence="7 8">
    <name type="scientific">Zymoseptoria brevis</name>
    <dbReference type="NCBI Taxonomy" id="1047168"/>
    <lineage>
        <taxon>Eukaryota</taxon>
        <taxon>Fungi</taxon>
        <taxon>Dikarya</taxon>
        <taxon>Ascomycota</taxon>
        <taxon>Pezizomycotina</taxon>
        <taxon>Dothideomycetes</taxon>
        <taxon>Dothideomycetidae</taxon>
        <taxon>Mycosphaerellales</taxon>
        <taxon>Mycosphaerellaceae</taxon>
        <taxon>Zymoseptoria</taxon>
    </lineage>
</organism>
<gene>
    <name evidence="7" type="ORF">TI39_contig4211g00018</name>
</gene>
<feature type="transmembrane region" description="Helical" evidence="5">
    <location>
        <begin position="137"/>
        <end position="158"/>
    </location>
</feature>
<evidence type="ECO:0000256" key="1">
    <source>
        <dbReference type="ARBA" id="ARBA00004141"/>
    </source>
</evidence>
<evidence type="ECO:0000313" key="7">
    <source>
        <dbReference type="EMBL" id="KJX94184.1"/>
    </source>
</evidence>
<keyword evidence="2 5" id="KW-0812">Transmembrane</keyword>
<feature type="domain" description="MARVEL" evidence="6">
    <location>
        <begin position="16"/>
        <end position="152"/>
    </location>
</feature>
<protein>
    <recommendedName>
        <fullName evidence="6">MARVEL domain-containing protein</fullName>
    </recommendedName>
</protein>
<keyword evidence="3 5" id="KW-1133">Transmembrane helix</keyword>
<dbReference type="STRING" id="1047168.A0A0F4GA14"/>
<dbReference type="Proteomes" id="UP000033647">
    <property type="component" value="Unassembled WGS sequence"/>
</dbReference>
<accession>A0A0F4GA14</accession>